<dbReference type="GO" id="GO:0008278">
    <property type="term" value="C:cohesin complex"/>
    <property type="evidence" value="ECO:0007669"/>
    <property type="project" value="InterPro"/>
</dbReference>
<sequence length="813" mass="91738">MLGMHMKHTCELKYKETILRDEVPTVTHRILAYLLLGVVRIYSKKVEYLADDCLDMLAKMKDISKGNRADIGLESLRSPYHSIALPARFELDAFNLEGFENQDLSRDRNARSLKEITLADARVDDIMGFRLYNKYYEGNSSESEVYISTHTPVKDVLSPDSMHIDIGRSPSRDTRNMNMGLENMNKSMCCLDDHLEPMTFEDSEHERGLQGLHEIDLQIGGEQINLGNIREISSSNNTANLKMGLENLNKSILVLDDRMEPMTFDEPEIEGDLHGLFGKEIQTGGEKTNIDNIHEISPSRNTTNLEMGLENINKSIFVLDDRMEPMTFDEPENLSGLHGLFEKEIQTGGGQTNIENVHESRVFSEELLQPLTFGKAEKHSGLPDKNMHTDGKNSVTEIHLEEEDAANTKLVDNEENVEAEIVQNPGVTSSGSRVSQTQKDHHVSIIVDVTPQSKFQAPSGKVLPEVLAVRTPAAKERKRITMKRKCYYDDQLVVPNEIFKCWINDPSDLVCKRRKVPHTAFSLWEAQKISGLPGNFLEPLISCNSLDFRYLIGERTYRSEKGYQPASSSSVDQNQSVPTLLKEQNESASLLSREQNQTAPLLFEEHNQSAPSFPEEQNQTSPSFPGQQNQTAPLLSEEQNQNAPSLPNVIQVAPSLAEERGPIAPSISAELEHTIPSSSAHSVEILQPATPPMESMEKCQSLSDDETLEFSLTDEEMNSYEGDGNEKNYISVRTRKFALYLYRRFAHKKPEGDEVVKLSQVVRGKTKKESAMLFYEILVLKTKDYINVRQKKAYEDIQVMQTPALKQAFHVES</sequence>
<organism evidence="10 11">
    <name type="scientific">Lithospermum erythrorhizon</name>
    <name type="common">Purple gromwell</name>
    <name type="synonym">Lithospermum officinale var. erythrorhizon</name>
    <dbReference type="NCBI Taxonomy" id="34254"/>
    <lineage>
        <taxon>Eukaryota</taxon>
        <taxon>Viridiplantae</taxon>
        <taxon>Streptophyta</taxon>
        <taxon>Embryophyta</taxon>
        <taxon>Tracheophyta</taxon>
        <taxon>Spermatophyta</taxon>
        <taxon>Magnoliopsida</taxon>
        <taxon>eudicotyledons</taxon>
        <taxon>Gunneridae</taxon>
        <taxon>Pentapetalae</taxon>
        <taxon>asterids</taxon>
        <taxon>lamiids</taxon>
        <taxon>Boraginales</taxon>
        <taxon>Boraginaceae</taxon>
        <taxon>Boraginoideae</taxon>
        <taxon>Lithospermeae</taxon>
        <taxon>Lithospermum</taxon>
    </lineage>
</organism>
<evidence type="ECO:0000313" key="11">
    <source>
        <dbReference type="Proteomes" id="UP001454036"/>
    </source>
</evidence>
<evidence type="ECO:0000256" key="4">
    <source>
        <dbReference type="ARBA" id="ARBA00022829"/>
    </source>
</evidence>
<dbReference type="PANTHER" id="PTHR12585">
    <property type="entry name" value="SCC1 / RAD21 FAMILY MEMBER"/>
    <property type="match status" value="1"/>
</dbReference>
<evidence type="ECO:0000256" key="5">
    <source>
        <dbReference type="ARBA" id="ARBA00023242"/>
    </source>
</evidence>
<dbReference type="Proteomes" id="UP001454036">
    <property type="component" value="Unassembled WGS sequence"/>
</dbReference>
<gene>
    <name evidence="10" type="ORF">LIER_05171</name>
</gene>
<feature type="region of interest" description="Disordered" evidence="7">
    <location>
        <begin position="608"/>
        <end position="644"/>
    </location>
</feature>
<dbReference type="InterPro" id="IPR006910">
    <property type="entry name" value="Rad21_Rec8_N"/>
</dbReference>
<keyword evidence="3" id="KW-0131">Cell cycle</keyword>
<dbReference type="GO" id="GO:0007062">
    <property type="term" value="P:sister chromatid cohesion"/>
    <property type="evidence" value="ECO:0007669"/>
    <property type="project" value="InterPro"/>
</dbReference>
<comment type="subcellular location">
    <subcellularLocation>
        <location evidence="1">Nucleus</location>
    </subcellularLocation>
</comment>
<evidence type="ECO:0000256" key="2">
    <source>
        <dbReference type="ARBA" id="ARBA00009870"/>
    </source>
</evidence>
<keyword evidence="11" id="KW-1185">Reference proteome</keyword>
<dbReference type="InterPro" id="IPR023093">
    <property type="entry name" value="ScpA-like_C"/>
</dbReference>
<keyword evidence="4" id="KW-0159">Chromosome partition</keyword>
<feature type="domain" description="Rad21/Rec8-like protein C-terminal eukaryotic" evidence="8">
    <location>
        <begin position="753"/>
        <end position="804"/>
    </location>
</feature>
<dbReference type="GO" id="GO:1990414">
    <property type="term" value="P:replication-born double-strand break repair via sister chromatid exchange"/>
    <property type="evidence" value="ECO:0007669"/>
    <property type="project" value="TreeGrafter"/>
</dbReference>
<accession>A0AAV3P3K6</accession>
<dbReference type="Pfam" id="PF04825">
    <property type="entry name" value="Rad21_Rec8_N"/>
    <property type="match status" value="1"/>
</dbReference>
<evidence type="ECO:0000256" key="6">
    <source>
        <dbReference type="ARBA" id="ARBA00064543"/>
    </source>
</evidence>
<dbReference type="Pfam" id="PF04824">
    <property type="entry name" value="Rad21_Rec8"/>
    <property type="match status" value="1"/>
</dbReference>
<comment type="similarity">
    <text evidence="2">Belongs to the rad21 family.</text>
</comment>
<protein>
    <recommendedName>
        <fullName evidence="12">Sister chromatid cohesion 1 protein 2</fullName>
    </recommendedName>
</protein>
<keyword evidence="5" id="KW-0539">Nucleus</keyword>
<keyword evidence="3" id="KW-0132">Cell division</keyword>
<dbReference type="GO" id="GO:0005634">
    <property type="term" value="C:nucleus"/>
    <property type="evidence" value="ECO:0007669"/>
    <property type="project" value="UniProtKB-SubCell"/>
</dbReference>
<keyword evidence="3" id="KW-0498">Mitosis</keyword>
<proteinExistence type="inferred from homology"/>
<dbReference type="InterPro" id="IPR039781">
    <property type="entry name" value="Rad21/Rec8-like"/>
</dbReference>
<dbReference type="InterPro" id="IPR036390">
    <property type="entry name" value="WH_DNA-bd_sf"/>
</dbReference>
<name>A0AAV3P3K6_LITER</name>
<evidence type="ECO:0000256" key="7">
    <source>
        <dbReference type="SAM" id="MobiDB-lite"/>
    </source>
</evidence>
<dbReference type="SUPFAM" id="SSF46785">
    <property type="entry name" value="Winged helix' DNA-binding domain"/>
    <property type="match status" value="1"/>
</dbReference>
<reference evidence="10 11" key="1">
    <citation type="submission" date="2024-01" db="EMBL/GenBank/DDBJ databases">
        <title>The complete chloroplast genome sequence of Lithospermum erythrorhizon: insights into the phylogenetic relationship among Boraginaceae species and the maternal lineages of purple gromwells.</title>
        <authorList>
            <person name="Okada T."/>
            <person name="Watanabe K."/>
        </authorList>
    </citation>
    <scope>NUCLEOTIDE SEQUENCE [LARGE SCALE GENOMIC DNA]</scope>
</reference>
<evidence type="ECO:0000259" key="9">
    <source>
        <dbReference type="Pfam" id="PF04825"/>
    </source>
</evidence>
<evidence type="ECO:0000313" key="10">
    <source>
        <dbReference type="EMBL" id="GAA0144830.1"/>
    </source>
</evidence>
<dbReference type="AlphaFoldDB" id="A0AAV3P3K6"/>
<dbReference type="GO" id="GO:0007059">
    <property type="term" value="P:chromosome segregation"/>
    <property type="evidence" value="ECO:0007669"/>
    <property type="project" value="UniProtKB-KW"/>
</dbReference>
<evidence type="ECO:0008006" key="12">
    <source>
        <dbReference type="Google" id="ProtNLM"/>
    </source>
</evidence>
<dbReference type="EMBL" id="BAABME010000701">
    <property type="protein sequence ID" value="GAA0144830.1"/>
    <property type="molecule type" value="Genomic_DNA"/>
</dbReference>
<evidence type="ECO:0000256" key="3">
    <source>
        <dbReference type="ARBA" id="ARBA00022776"/>
    </source>
</evidence>
<dbReference type="GO" id="GO:0003682">
    <property type="term" value="F:chromatin binding"/>
    <property type="evidence" value="ECO:0007669"/>
    <property type="project" value="TreeGrafter"/>
</dbReference>
<dbReference type="CDD" id="cd21793">
    <property type="entry name" value="Rad21_Rec8_M_AtSYN1-like"/>
    <property type="match status" value="1"/>
</dbReference>
<evidence type="ECO:0000259" key="8">
    <source>
        <dbReference type="Pfam" id="PF04824"/>
    </source>
</evidence>
<dbReference type="FunFam" id="1.10.10.580:FF:000002">
    <property type="entry name" value="Sister chromatid cohesion 1 protein 4"/>
    <property type="match status" value="1"/>
</dbReference>
<comment type="caution">
    <text evidence="10">The sequence shown here is derived from an EMBL/GenBank/DDBJ whole genome shotgun (WGS) entry which is preliminary data.</text>
</comment>
<comment type="subunit">
    <text evidence="6">Component of the cohesin complex.</text>
</comment>
<dbReference type="InterPro" id="IPR006909">
    <property type="entry name" value="Rad21/Rec8_C_eu"/>
</dbReference>
<dbReference type="PANTHER" id="PTHR12585:SF73">
    <property type="entry name" value="SISTER CHROMATID COHESION 1 PROTEIN 2"/>
    <property type="match status" value="1"/>
</dbReference>
<evidence type="ECO:0000256" key="1">
    <source>
        <dbReference type="ARBA" id="ARBA00004123"/>
    </source>
</evidence>
<feature type="domain" description="Rad21/Rec8-like protein N-terminal" evidence="9">
    <location>
        <begin position="16"/>
        <end position="66"/>
    </location>
</feature>
<dbReference type="Gene3D" id="1.10.10.580">
    <property type="entry name" value="Structural maintenance of chromosome 1. Chain E"/>
    <property type="match status" value="1"/>
</dbReference>